<keyword evidence="3" id="KW-1185">Reference proteome</keyword>
<keyword evidence="1" id="KW-1133">Transmembrane helix</keyword>
<feature type="transmembrane region" description="Helical" evidence="1">
    <location>
        <begin position="105"/>
        <end position="130"/>
    </location>
</feature>
<gene>
    <name evidence="2" type="ORF">AKJ17_04895</name>
</gene>
<evidence type="ECO:0000313" key="2">
    <source>
        <dbReference type="EMBL" id="KOO04248.1"/>
    </source>
</evidence>
<feature type="transmembrane region" description="Helical" evidence="1">
    <location>
        <begin position="61"/>
        <end position="85"/>
    </location>
</feature>
<dbReference type="STRING" id="693.AKJ17_04895"/>
<sequence>MSQQSISQFSRKLLILFWFSLIFVAVLNTAFWFGATLFDATWFDASFPVPVELPLSLTRSLVGFIPSMLNTFLTMALLWQLIVLFRLYAKGHIFDPLNTQCYKKLSYLLIATPFVGIIADVLLTLALSYTDGHWEFFFYVDDVDVTMMIIGFIVRFIAVVMDRANQLQDENELTI</sequence>
<proteinExistence type="predicted"/>
<organism evidence="2 3">
    <name type="scientific">Vibrio nereis</name>
    <dbReference type="NCBI Taxonomy" id="693"/>
    <lineage>
        <taxon>Bacteria</taxon>
        <taxon>Pseudomonadati</taxon>
        <taxon>Pseudomonadota</taxon>
        <taxon>Gammaproteobacteria</taxon>
        <taxon>Vibrionales</taxon>
        <taxon>Vibrionaceae</taxon>
        <taxon>Vibrio</taxon>
    </lineage>
</organism>
<dbReference type="RefSeq" id="WP_053394662.1">
    <property type="nucleotide sequence ID" value="NZ_LHPJ01000005.1"/>
</dbReference>
<dbReference type="Pfam" id="PF11188">
    <property type="entry name" value="DUF2975"/>
    <property type="match status" value="1"/>
</dbReference>
<protein>
    <recommendedName>
        <fullName evidence="4">DUF2975 domain-containing protein</fullName>
    </recommendedName>
</protein>
<evidence type="ECO:0000256" key="1">
    <source>
        <dbReference type="SAM" id="Phobius"/>
    </source>
</evidence>
<dbReference type="Proteomes" id="UP000037515">
    <property type="component" value="Unassembled WGS sequence"/>
</dbReference>
<name>A0A0M0HRK8_VIBNE</name>
<feature type="transmembrane region" description="Helical" evidence="1">
    <location>
        <begin position="12"/>
        <end position="33"/>
    </location>
</feature>
<dbReference type="PATRIC" id="fig|693.5.peg.992"/>
<dbReference type="InterPro" id="IPR021354">
    <property type="entry name" value="DUF2975"/>
</dbReference>
<keyword evidence="1" id="KW-0812">Transmembrane</keyword>
<evidence type="ECO:0000313" key="3">
    <source>
        <dbReference type="Proteomes" id="UP000037515"/>
    </source>
</evidence>
<accession>A0A0M0HRK8</accession>
<dbReference type="EMBL" id="LHPJ01000005">
    <property type="protein sequence ID" value="KOO04248.1"/>
    <property type="molecule type" value="Genomic_DNA"/>
</dbReference>
<reference evidence="3" key="1">
    <citation type="submission" date="2015-08" db="EMBL/GenBank/DDBJ databases">
        <title>Vibrio galatheae sp. nov., a novel member of the Vibrionaceae family isolated from the Solomon Islands.</title>
        <authorList>
            <person name="Giubergia S."/>
            <person name="Machado H."/>
            <person name="Mateiu R.V."/>
            <person name="Gram L."/>
        </authorList>
    </citation>
    <scope>NUCLEOTIDE SEQUENCE [LARGE SCALE GENOMIC DNA]</scope>
    <source>
        <strain evidence="3">DSM 19584</strain>
    </source>
</reference>
<evidence type="ECO:0008006" key="4">
    <source>
        <dbReference type="Google" id="ProtNLM"/>
    </source>
</evidence>
<dbReference type="AlphaFoldDB" id="A0A0M0HRK8"/>
<keyword evidence="1" id="KW-0472">Membrane</keyword>
<feature type="transmembrane region" description="Helical" evidence="1">
    <location>
        <begin position="136"/>
        <end position="158"/>
    </location>
</feature>
<comment type="caution">
    <text evidence="2">The sequence shown here is derived from an EMBL/GenBank/DDBJ whole genome shotgun (WGS) entry which is preliminary data.</text>
</comment>
<dbReference type="OrthoDB" id="8479187at2"/>